<feature type="domain" description="Helicase C-terminal" evidence="2">
    <location>
        <begin position="1"/>
        <end position="101"/>
    </location>
</feature>
<dbReference type="InterPro" id="IPR027417">
    <property type="entry name" value="P-loop_NTPase"/>
</dbReference>
<dbReference type="EMBL" id="JAVRRA010017250">
    <property type="protein sequence ID" value="KAK5200669.1"/>
    <property type="molecule type" value="Genomic_DNA"/>
</dbReference>
<evidence type="ECO:0000313" key="3">
    <source>
        <dbReference type="EMBL" id="KAK5200669.1"/>
    </source>
</evidence>
<organism evidence="3 4">
    <name type="scientific">Cryomyces antarcticus</name>
    <dbReference type="NCBI Taxonomy" id="329879"/>
    <lineage>
        <taxon>Eukaryota</taxon>
        <taxon>Fungi</taxon>
        <taxon>Dikarya</taxon>
        <taxon>Ascomycota</taxon>
        <taxon>Pezizomycotina</taxon>
        <taxon>Dothideomycetes</taxon>
        <taxon>Dothideomycetes incertae sedis</taxon>
        <taxon>Cryomyces</taxon>
    </lineage>
</organism>
<dbReference type="SMART" id="SM00490">
    <property type="entry name" value="HELICc"/>
    <property type="match status" value="1"/>
</dbReference>
<comment type="caution">
    <text evidence="3">The sequence shown here is derived from an EMBL/GenBank/DDBJ whole genome shotgun (WGS) entry which is preliminary data.</text>
</comment>
<dbReference type="SUPFAM" id="SSF52540">
    <property type="entry name" value="P-loop containing nucleoside triphosphate hydrolases"/>
    <property type="match status" value="1"/>
</dbReference>
<feature type="non-terminal residue" evidence="3">
    <location>
        <position position="1"/>
    </location>
</feature>
<evidence type="ECO:0000256" key="1">
    <source>
        <dbReference type="SAM" id="MobiDB-lite"/>
    </source>
</evidence>
<dbReference type="Proteomes" id="UP001357485">
    <property type="component" value="Unassembled WGS sequence"/>
</dbReference>
<evidence type="ECO:0000259" key="2">
    <source>
        <dbReference type="PROSITE" id="PS51194"/>
    </source>
</evidence>
<dbReference type="GO" id="GO:0003724">
    <property type="term" value="F:RNA helicase activity"/>
    <property type="evidence" value="ECO:0007669"/>
    <property type="project" value="UniProtKB-EC"/>
</dbReference>
<dbReference type="EC" id="3.6.4.13" evidence="3"/>
<dbReference type="PANTHER" id="PTHR47958">
    <property type="entry name" value="ATP-DEPENDENT RNA HELICASE DBP3"/>
    <property type="match status" value="1"/>
</dbReference>
<feature type="compositionally biased region" description="Gly residues" evidence="1">
    <location>
        <begin position="121"/>
        <end position="135"/>
    </location>
</feature>
<dbReference type="CDD" id="cd18787">
    <property type="entry name" value="SF2_C_DEAD"/>
    <property type="match status" value="1"/>
</dbReference>
<feature type="region of interest" description="Disordered" evidence="1">
    <location>
        <begin position="94"/>
        <end position="135"/>
    </location>
</feature>
<name>A0ABR0LMJ4_9PEZI</name>
<keyword evidence="4" id="KW-1185">Reference proteome</keyword>
<dbReference type="Pfam" id="PF00271">
    <property type="entry name" value="Helicase_C"/>
    <property type="match status" value="1"/>
</dbReference>
<gene>
    <name evidence="3" type="primary">PRP28_1</name>
    <name evidence="3" type="ORF">LTR16_005317</name>
</gene>
<dbReference type="Gene3D" id="3.40.50.300">
    <property type="entry name" value="P-loop containing nucleotide triphosphate hydrolases"/>
    <property type="match status" value="1"/>
</dbReference>
<protein>
    <submittedName>
        <fullName evidence="3">mRNA splicing protein prp28</fullName>
        <ecNumber evidence="3">3.6.4.13</ecNumber>
    </submittedName>
</protein>
<reference evidence="3 4" key="1">
    <citation type="submission" date="2023-08" db="EMBL/GenBank/DDBJ databases">
        <title>Black Yeasts Isolated from many extreme environments.</title>
        <authorList>
            <person name="Coleine C."/>
            <person name="Stajich J.E."/>
            <person name="Selbmann L."/>
        </authorList>
    </citation>
    <scope>NUCLEOTIDE SEQUENCE [LARGE SCALE GENOMIC DNA]</scope>
    <source>
        <strain evidence="3 4">CCFEE 536</strain>
    </source>
</reference>
<dbReference type="GO" id="GO:0016787">
    <property type="term" value="F:hydrolase activity"/>
    <property type="evidence" value="ECO:0007669"/>
    <property type="project" value="UniProtKB-KW"/>
</dbReference>
<accession>A0ABR0LMJ4</accession>
<keyword evidence="3" id="KW-0378">Hydrolase</keyword>
<proteinExistence type="predicted"/>
<dbReference type="PROSITE" id="PS51194">
    <property type="entry name" value="HELICASE_CTER"/>
    <property type="match status" value="1"/>
</dbReference>
<feature type="compositionally biased region" description="Basic and acidic residues" evidence="1">
    <location>
        <begin position="94"/>
        <end position="103"/>
    </location>
</feature>
<sequence>TQEQREAALASLRNGQTDVLVATDLAGRGIDVPDVSLVVNFNMATNIESYTHRVGRTGRAGKSGVAITFLGNEDADVMYDLKQMLMKSSISRVPEELRKHEAAQQKSVRGGGGQKKIEDSGGFGGKGGWGGGGGG</sequence>
<dbReference type="InterPro" id="IPR001650">
    <property type="entry name" value="Helicase_C-like"/>
</dbReference>
<evidence type="ECO:0000313" key="4">
    <source>
        <dbReference type="Proteomes" id="UP001357485"/>
    </source>
</evidence>